<reference evidence="3 4" key="1">
    <citation type="submission" date="2023-05" db="EMBL/GenBank/DDBJ databases">
        <title>Adaptations of aquatic viruses from atmosphere-close ecosystems of the Central Arctic Ocean.</title>
        <authorList>
            <person name="Rahlff J."/>
            <person name="Holmfeldt K."/>
        </authorList>
    </citation>
    <scope>NUCLEOTIDE SEQUENCE [LARGE SCALE GENOMIC DNA]</scope>
    <source>
        <strain evidence="3 4">Arc14</strain>
    </source>
</reference>
<keyword evidence="4" id="KW-1185">Reference proteome</keyword>
<dbReference type="Pfam" id="PF07432">
    <property type="entry name" value="Hc1"/>
    <property type="match status" value="1"/>
</dbReference>
<protein>
    <submittedName>
        <fullName evidence="3">Histone H1</fullName>
    </submittedName>
</protein>
<accession>A0ABV4K9W0</accession>
<proteinExistence type="inferred from homology"/>
<evidence type="ECO:0000313" key="3">
    <source>
        <dbReference type="EMBL" id="MEZ7514440.1"/>
    </source>
</evidence>
<dbReference type="InterPro" id="IPR010886">
    <property type="entry name" value="Hc1"/>
</dbReference>
<dbReference type="RefSeq" id="WP_026709239.1">
    <property type="nucleotide sequence ID" value="NZ_CAXBLC010000013.1"/>
</dbReference>
<evidence type="ECO:0000256" key="1">
    <source>
        <dbReference type="ARBA" id="ARBA00002333"/>
    </source>
</evidence>
<dbReference type="Proteomes" id="UP001568894">
    <property type="component" value="Unassembled WGS sequence"/>
</dbReference>
<comment type="caution">
    <text evidence="3">The sequence shown here is derived from an EMBL/GenBank/DDBJ whole genome shotgun (WGS) entry which is preliminary data.</text>
</comment>
<evidence type="ECO:0000313" key="4">
    <source>
        <dbReference type="Proteomes" id="UP001568894"/>
    </source>
</evidence>
<dbReference type="EMBL" id="JASMRN010000003">
    <property type="protein sequence ID" value="MEZ7514440.1"/>
    <property type="molecule type" value="Genomic_DNA"/>
</dbReference>
<name>A0ABV4K9W0_9FLAO</name>
<organism evidence="3 4">
    <name type="scientific">Flavobacterium frigidarium</name>
    <dbReference type="NCBI Taxonomy" id="99286"/>
    <lineage>
        <taxon>Bacteria</taxon>
        <taxon>Pseudomonadati</taxon>
        <taxon>Bacteroidota</taxon>
        <taxon>Flavobacteriia</taxon>
        <taxon>Flavobacteriales</taxon>
        <taxon>Flavobacteriaceae</taxon>
        <taxon>Flavobacterium</taxon>
    </lineage>
</organism>
<comment type="similarity">
    <text evidence="2">Belongs to the histone H1/H5 family. HCT subfamily.</text>
</comment>
<evidence type="ECO:0000256" key="2">
    <source>
        <dbReference type="ARBA" id="ARBA00008424"/>
    </source>
</evidence>
<gene>
    <name evidence="3" type="ORF">QO192_03985</name>
</gene>
<comment type="function">
    <text evidence="1">Might have a role analogous to that of eukaryotic histone proteins.</text>
</comment>
<sequence>MKELVAKINAEFETFTAETESLIEKGVKAAGARARKSTLEMEKMLKEFRKLSIEESKK</sequence>